<sequence>MIGAQCNSDTKPTFRSCWYNVWAIWNPILEILPGYLDWKGIDKDSHSGKFTVIGAAASALNANDGVGPDTCFRCALTSV</sequence>
<dbReference type="EMBL" id="KV876252">
    <property type="protein sequence ID" value="RZR74454.1"/>
    <property type="molecule type" value="Genomic_DNA"/>
</dbReference>
<reference evidence="1" key="1">
    <citation type="journal article" date="2018" name="Data Brief">
        <title>Genome sequence data from 17 accessions of Ensete ventricosum, a staple food crop for millions in Ethiopia.</title>
        <authorList>
            <person name="Yemataw Z."/>
            <person name="Muzemil S."/>
            <person name="Ambachew D."/>
            <person name="Tripathi L."/>
            <person name="Tesfaye K."/>
            <person name="Chala A."/>
            <person name="Farbos A."/>
            <person name="O'Neill P."/>
            <person name="Moore K."/>
            <person name="Grant M."/>
            <person name="Studholme D.J."/>
        </authorList>
    </citation>
    <scope>NUCLEOTIDE SEQUENCE [LARGE SCALE GENOMIC DNA]</scope>
    <source>
        <tissue evidence="1">Leaf</tissue>
    </source>
</reference>
<dbReference type="Proteomes" id="UP000290560">
    <property type="component" value="Unassembled WGS sequence"/>
</dbReference>
<name>A0A445MJJ3_ENSVE</name>
<organism evidence="1">
    <name type="scientific">Ensete ventricosum</name>
    <name type="common">Abyssinian banana</name>
    <name type="synonym">Musa ensete</name>
    <dbReference type="NCBI Taxonomy" id="4639"/>
    <lineage>
        <taxon>Eukaryota</taxon>
        <taxon>Viridiplantae</taxon>
        <taxon>Streptophyta</taxon>
        <taxon>Embryophyta</taxon>
        <taxon>Tracheophyta</taxon>
        <taxon>Spermatophyta</taxon>
        <taxon>Magnoliopsida</taxon>
        <taxon>Liliopsida</taxon>
        <taxon>Zingiberales</taxon>
        <taxon>Musaceae</taxon>
        <taxon>Ensete</taxon>
    </lineage>
</organism>
<accession>A0A445MJJ3</accession>
<gene>
    <name evidence="1" type="ORF">BHM03_00037155</name>
</gene>
<evidence type="ECO:0000313" key="1">
    <source>
        <dbReference type="EMBL" id="RZR74454.1"/>
    </source>
</evidence>
<protein>
    <submittedName>
        <fullName evidence="1">Uncharacterized protein</fullName>
    </submittedName>
</protein>
<proteinExistence type="predicted"/>
<dbReference type="AlphaFoldDB" id="A0A445MJJ3"/>